<dbReference type="InterPro" id="IPR011059">
    <property type="entry name" value="Metal-dep_hydrolase_composite"/>
</dbReference>
<name>A0A5S4F7A0_9ACTN</name>
<dbReference type="AlphaFoldDB" id="A0A5S4F7A0"/>
<dbReference type="Gene3D" id="3.20.20.140">
    <property type="entry name" value="Metal-dependent hydrolases"/>
    <property type="match status" value="1"/>
</dbReference>
<dbReference type="InterPro" id="IPR051781">
    <property type="entry name" value="Metallo-dep_Hydrolase"/>
</dbReference>
<evidence type="ECO:0000259" key="1">
    <source>
        <dbReference type="Pfam" id="PF01979"/>
    </source>
</evidence>
<dbReference type="PANTHER" id="PTHR43135">
    <property type="entry name" value="ALPHA-D-RIBOSE 1-METHYLPHOSPHONATE 5-TRIPHOSPHATE DIPHOSPHATASE"/>
    <property type="match status" value="1"/>
</dbReference>
<dbReference type="Pfam" id="PF01979">
    <property type="entry name" value="Amidohydro_1"/>
    <property type="match status" value="1"/>
</dbReference>
<dbReference type="SUPFAM" id="SSF51556">
    <property type="entry name" value="Metallo-dependent hydrolases"/>
    <property type="match status" value="1"/>
</dbReference>
<accession>A0A5S4F7A0</accession>
<dbReference type="Proteomes" id="UP000306628">
    <property type="component" value="Unassembled WGS sequence"/>
</dbReference>
<organism evidence="2 3">
    <name type="scientific">Nonomuraea zeae</name>
    <dbReference type="NCBI Taxonomy" id="1642303"/>
    <lineage>
        <taxon>Bacteria</taxon>
        <taxon>Bacillati</taxon>
        <taxon>Actinomycetota</taxon>
        <taxon>Actinomycetes</taxon>
        <taxon>Streptosporangiales</taxon>
        <taxon>Streptosporangiaceae</taxon>
        <taxon>Nonomuraea</taxon>
    </lineage>
</organism>
<keyword evidence="3" id="KW-1185">Reference proteome</keyword>
<dbReference type="Gene3D" id="2.30.40.10">
    <property type="entry name" value="Urease, subunit C, domain 1"/>
    <property type="match status" value="1"/>
</dbReference>
<dbReference type="InterPro" id="IPR006680">
    <property type="entry name" value="Amidohydro-rel"/>
</dbReference>
<feature type="domain" description="Amidohydrolase-related" evidence="1">
    <location>
        <begin position="4"/>
        <end position="102"/>
    </location>
</feature>
<dbReference type="EMBL" id="VCKX01000454">
    <property type="protein sequence ID" value="TMR12141.1"/>
    <property type="molecule type" value="Genomic_DNA"/>
</dbReference>
<protein>
    <recommendedName>
        <fullName evidence="1">Amidohydrolase-related domain-containing protein</fullName>
    </recommendedName>
</protein>
<dbReference type="PANTHER" id="PTHR43135:SF3">
    <property type="entry name" value="ALPHA-D-RIBOSE 1-METHYLPHOSPHONATE 5-TRIPHOSPHATE DIPHOSPHATASE"/>
    <property type="match status" value="1"/>
</dbReference>
<evidence type="ECO:0000313" key="2">
    <source>
        <dbReference type="EMBL" id="TMR12141.1"/>
    </source>
</evidence>
<evidence type="ECO:0000313" key="3">
    <source>
        <dbReference type="Proteomes" id="UP000306628"/>
    </source>
</evidence>
<gene>
    <name evidence="2" type="ORF">ETD85_58605</name>
</gene>
<dbReference type="GO" id="GO:0016810">
    <property type="term" value="F:hydrolase activity, acting on carbon-nitrogen (but not peptide) bonds"/>
    <property type="evidence" value="ECO:0007669"/>
    <property type="project" value="InterPro"/>
</dbReference>
<sequence>MRRVHRALVRLGGRVVVGTDAGIFPSKPHDVLPYSVEDLRNLGLSPVASLAAMTSQAAIACGVEGRKGRIRAGADADLLVIGGDPIQDPASLCDVRAVFRAGSRVR</sequence>
<dbReference type="RefSeq" id="WP_138698464.1">
    <property type="nucleotide sequence ID" value="NZ_JBHSAZ010000027.1"/>
</dbReference>
<proteinExistence type="predicted"/>
<comment type="caution">
    <text evidence="2">The sequence shown here is derived from an EMBL/GenBank/DDBJ whole genome shotgun (WGS) entry which is preliminary data.</text>
</comment>
<dbReference type="InterPro" id="IPR032466">
    <property type="entry name" value="Metal_Hydrolase"/>
</dbReference>
<reference evidence="2 3" key="1">
    <citation type="submission" date="2019-05" db="EMBL/GenBank/DDBJ databases">
        <title>Draft genome sequence of Nonomuraea zeae DSM 100528.</title>
        <authorList>
            <person name="Saricaoglu S."/>
            <person name="Isik K."/>
        </authorList>
    </citation>
    <scope>NUCLEOTIDE SEQUENCE [LARGE SCALE GENOMIC DNA]</scope>
    <source>
        <strain evidence="2 3">DSM 100528</strain>
    </source>
</reference>
<dbReference type="OrthoDB" id="3514520at2"/>